<gene>
    <name evidence="4" type="ORF">PghCCS26_21840</name>
</gene>
<dbReference type="InterPro" id="IPR013225">
    <property type="entry name" value="PaaX_C"/>
</dbReference>
<name>A0ABQ6NIY0_9BACL</name>
<feature type="domain" description="Transcriptional repressor PaaX-like N-terminal" evidence="1">
    <location>
        <begin position="20"/>
        <end position="61"/>
    </location>
</feature>
<feature type="domain" description="Transcriptional repressor PaaX-like C-terminal" evidence="2">
    <location>
        <begin position="169"/>
        <end position="255"/>
    </location>
</feature>
<protein>
    <recommendedName>
        <fullName evidence="6">PaaX family transcriptional regulator</fullName>
    </recommendedName>
</protein>
<accession>A0ABQ6NIY0</accession>
<dbReference type="Gene3D" id="3.30.70.2650">
    <property type="match status" value="1"/>
</dbReference>
<dbReference type="PANTHER" id="PTHR30319:SF1">
    <property type="entry name" value="TRANSCRIPTIONAL REPRESSOR PAAX"/>
    <property type="match status" value="1"/>
</dbReference>
<dbReference type="InterPro" id="IPR048846">
    <property type="entry name" value="PaaX-like_central"/>
</dbReference>
<evidence type="ECO:0008006" key="6">
    <source>
        <dbReference type="Google" id="ProtNLM"/>
    </source>
</evidence>
<comment type="caution">
    <text evidence="4">The sequence shown here is derived from an EMBL/GenBank/DDBJ whole genome shotgun (WGS) entry which is preliminary data.</text>
</comment>
<dbReference type="Gene3D" id="1.20.58.1460">
    <property type="match status" value="1"/>
</dbReference>
<dbReference type="Pfam" id="PF08223">
    <property type="entry name" value="PaaX_C"/>
    <property type="match status" value="1"/>
</dbReference>
<dbReference type="SUPFAM" id="SSF46785">
    <property type="entry name" value="Winged helix' DNA-binding domain"/>
    <property type="match status" value="1"/>
</dbReference>
<organism evidence="4 5">
    <name type="scientific">Paenibacillus glycanilyticus</name>
    <dbReference type="NCBI Taxonomy" id="126569"/>
    <lineage>
        <taxon>Bacteria</taxon>
        <taxon>Bacillati</taxon>
        <taxon>Bacillota</taxon>
        <taxon>Bacilli</taxon>
        <taxon>Bacillales</taxon>
        <taxon>Paenibacillaceae</taxon>
        <taxon>Paenibacillus</taxon>
    </lineage>
</organism>
<feature type="domain" description="Transcriptional repressor PaaX-like central Cas2-like" evidence="3">
    <location>
        <begin position="84"/>
        <end position="158"/>
    </location>
</feature>
<dbReference type="EMBL" id="BTCL01000006">
    <property type="protein sequence ID" value="GMK45056.1"/>
    <property type="molecule type" value="Genomic_DNA"/>
</dbReference>
<dbReference type="InterPro" id="IPR012906">
    <property type="entry name" value="PaaX-like_N"/>
</dbReference>
<keyword evidence="5" id="KW-1185">Reference proteome</keyword>
<evidence type="ECO:0000259" key="1">
    <source>
        <dbReference type="Pfam" id="PF07848"/>
    </source>
</evidence>
<evidence type="ECO:0000313" key="4">
    <source>
        <dbReference type="EMBL" id="GMK45056.1"/>
    </source>
</evidence>
<evidence type="ECO:0000259" key="3">
    <source>
        <dbReference type="Pfam" id="PF20803"/>
    </source>
</evidence>
<dbReference type="InterPro" id="IPR036388">
    <property type="entry name" value="WH-like_DNA-bd_sf"/>
</dbReference>
<dbReference type="InterPro" id="IPR036390">
    <property type="entry name" value="WH_DNA-bd_sf"/>
</dbReference>
<dbReference type="Pfam" id="PF20803">
    <property type="entry name" value="PaaX_M"/>
    <property type="match status" value="1"/>
</dbReference>
<dbReference type="Pfam" id="PF07848">
    <property type="entry name" value="PaaX"/>
    <property type="match status" value="1"/>
</dbReference>
<reference evidence="4 5" key="1">
    <citation type="submission" date="2023-05" db="EMBL/GenBank/DDBJ databases">
        <title>Draft genome of Paenibacillus sp. CCS26.</title>
        <authorList>
            <person name="Akita H."/>
            <person name="Shinto Y."/>
            <person name="Kimura Z."/>
        </authorList>
    </citation>
    <scope>NUCLEOTIDE SEQUENCE [LARGE SCALE GENOMIC DNA]</scope>
    <source>
        <strain evidence="4 5">CCS26</strain>
    </source>
</reference>
<dbReference type="PANTHER" id="PTHR30319">
    <property type="entry name" value="PHENYLACETIC ACID REGULATOR-RELATED TRANSCRIPTIONAL REPRESSOR"/>
    <property type="match status" value="1"/>
</dbReference>
<evidence type="ECO:0000313" key="5">
    <source>
        <dbReference type="Proteomes" id="UP001285921"/>
    </source>
</evidence>
<dbReference type="Gene3D" id="1.10.10.10">
    <property type="entry name" value="Winged helix-like DNA-binding domain superfamily/Winged helix DNA-binding domain"/>
    <property type="match status" value="1"/>
</dbReference>
<proteinExistence type="predicted"/>
<dbReference type="RefSeq" id="WP_317979889.1">
    <property type="nucleotide sequence ID" value="NZ_BTCL01000006.1"/>
</dbReference>
<evidence type="ECO:0000259" key="2">
    <source>
        <dbReference type="Pfam" id="PF08223"/>
    </source>
</evidence>
<dbReference type="PIRSF" id="PIRSF020623">
    <property type="entry name" value="PaaX"/>
    <property type="match status" value="1"/>
</dbReference>
<sequence>MLSIEKQLLYLLTSGDGAGSGAAVGRLIEVYEARGISHQIVRNALSRLKKEGYAESAERSRYKATPLGEEFISIINAKPGLYEKEWDGQWCMVMFEIPEAERRRRDSFRSELLQLGFGSLYKSVYVSPWDYRDEVIRLGRQCEVAGYITVTSTRIVHNDITPEHSFRLWPLEELQALYRDKDRWLQEHLVPALALLEHTGDEDGLQLFVLFLELGEIIAELGLRDPMLPDPLLPDDWTGKRQMQQFQASLRQIAQAIPEQSPYRAFVEHFLGR</sequence>
<dbReference type="Proteomes" id="UP001285921">
    <property type="component" value="Unassembled WGS sequence"/>
</dbReference>
<dbReference type="InterPro" id="IPR011965">
    <property type="entry name" value="PaaX_trns_reg"/>
</dbReference>